<protein>
    <recommendedName>
        <fullName evidence="3">Pyruvate carboxyltransferase domain-containing protein</fullName>
    </recommendedName>
</protein>
<dbReference type="Proteomes" id="UP000222310">
    <property type="component" value="Unassembled WGS sequence"/>
</dbReference>
<organism evidence="4 5">
    <name type="scientific">Nostoc linckia z8</name>
    <dbReference type="NCBI Taxonomy" id="1628746"/>
    <lineage>
        <taxon>Bacteria</taxon>
        <taxon>Bacillati</taxon>
        <taxon>Cyanobacteriota</taxon>
        <taxon>Cyanophyceae</taxon>
        <taxon>Nostocales</taxon>
        <taxon>Nostocaceae</taxon>
        <taxon>Nostoc</taxon>
    </lineage>
</organism>
<gene>
    <name evidence="4" type="ORF">VF08_23050</name>
</gene>
<comment type="pathway">
    <text evidence="1">Amino-acid biosynthesis.</text>
</comment>
<proteinExistence type="predicted"/>
<dbReference type="GO" id="GO:0043714">
    <property type="term" value="F:(R)-citramalate synthase activity"/>
    <property type="evidence" value="ECO:0007669"/>
    <property type="project" value="UniProtKB-EC"/>
</dbReference>
<evidence type="ECO:0000313" key="4">
    <source>
        <dbReference type="EMBL" id="PHK01024.1"/>
    </source>
</evidence>
<dbReference type="GO" id="GO:0019752">
    <property type="term" value="P:carboxylic acid metabolic process"/>
    <property type="evidence" value="ECO:0007669"/>
    <property type="project" value="InterPro"/>
</dbReference>
<dbReference type="EMBL" id="LAHD01000076">
    <property type="protein sequence ID" value="PHK01024.1"/>
    <property type="molecule type" value="Genomic_DNA"/>
</dbReference>
<reference evidence="4 5" key="1">
    <citation type="submission" date="2015-02" db="EMBL/GenBank/DDBJ databases">
        <title>Nostoc linckia genome annotation.</title>
        <authorList>
            <person name="Zhou Z."/>
        </authorList>
    </citation>
    <scope>NUCLEOTIDE SEQUENCE [LARGE SCALE GENOMIC DNA]</scope>
    <source>
        <strain evidence="5">z8</strain>
    </source>
</reference>
<evidence type="ECO:0000259" key="3">
    <source>
        <dbReference type="PROSITE" id="PS50991"/>
    </source>
</evidence>
<sequence>MSTQILDVTLRDGGYVNNHCFTEEETIGIIKGLQRACIKYIEIGYYKPKLFGFQENYSSPAICNLNYLNQISSLATNFKPVVMVHLDHVDMKDYELLANNKVFLVRLITKLENIDKVINHIKAIKSYGMSCSVNLIRISELPLEHIVYCGETAEKNGADWFYIADSNGHLFPQQVSKIIQSLKEKLTVKLGFHAHDGLRLAFVNSVVAVNQGVQMVDASLGGMGKGGGNLVAELIATFLNWQENSIYNIPHLAITTDNYLRKWLKTNSIDNCQNILASILNLNMDQLKKIEEDSKIKRISSIDLMHNLMFENLHLTKTGGGIK</sequence>
<evidence type="ECO:0000256" key="1">
    <source>
        <dbReference type="ARBA" id="ARBA00029440"/>
    </source>
</evidence>
<evidence type="ECO:0000313" key="5">
    <source>
        <dbReference type="Proteomes" id="UP000222310"/>
    </source>
</evidence>
<dbReference type="GeneID" id="57097979"/>
<dbReference type="PROSITE" id="PS50991">
    <property type="entry name" value="PYR_CT"/>
    <property type="match status" value="1"/>
</dbReference>
<dbReference type="Pfam" id="PF00682">
    <property type="entry name" value="HMGL-like"/>
    <property type="match status" value="1"/>
</dbReference>
<dbReference type="InterPro" id="IPR000891">
    <property type="entry name" value="PYR_CT"/>
</dbReference>
<evidence type="ECO:0000256" key="2">
    <source>
        <dbReference type="ARBA" id="ARBA00048263"/>
    </source>
</evidence>
<dbReference type="GO" id="GO:0046912">
    <property type="term" value="F:acyltransferase activity, acyl groups converted into alkyl on transfer"/>
    <property type="evidence" value="ECO:0007669"/>
    <property type="project" value="InterPro"/>
</dbReference>
<dbReference type="PANTHER" id="PTHR43538:SF1">
    <property type="entry name" value="(R)-CITRAMALATE SYNTHASE"/>
    <property type="match status" value="1"/>
</dbReference>
<comment type="catalytic activity">
    <reaction evidence="2">
        <text>pyruvate + acetyl-CoA + H2O = (3R)-citramalate + CoA + H(+)</text>
        <dbReference type="Rhea" id="RHEA:19045"/>
        <dbReference type="ChEBI" id="CHEBI:15361"/>
        <dbReference type="ChEBI" id="CHEBI:15377"/>
        <dbReference type="ChEBI" id="CHEBI:15378"/>
        <dbReference type="ChEBI" id="CHEBI:30934"/>
        <dbReference type="ChEBI" id="CHEBI:57287"/>
        <dbReference type="ChEBI" id="CHEBI:57288"/>
        <dbReference type="EC" id="2.3.3.21"/>
    </reaction>
</comment>
<dbReference type="InterPro" id="IPR013785">
    <property type="entry name" value="Aldolase_TIM"/>
</dbReference>
<dbReference type="RefSeq" id="WP_099070569.1">
    <property type="nucleotide sequence ID" value="NZ_LAHD01000076.1"/>
</dbReference>
<comment type="caution">
    <text evidence="4">The sequence shown here is derived from an EMBL/GenBank/DDBJ whole genome shotgun (WGS) entry which is preliminary data.</text>
</comment>
<accession>A0A9Q5Z991</accession>
<dbReference type="AlphaFoldDB" id="A0A9Q5Z991"/>
<name>A0A9Q5Z991_NOSLI</name>
<feature type="domain" description="Pyruvate carboxyltransferase" evidence="3">
    <location>
        <begin position="3"/>
        <end position="253"/>
    </location>
</feature>
<dbReference type="InterPro" id="IPR005675">
    <property type="entry name" value="Citramal_synthase"/>
</dbReference>
<dbReference type="PANTHER" id="PTHR43538">
    <property type="entry name" value="ALPHA-IPM SYNTHASE/HOMOCITRATE SYNTHASE"/>
    <property type="match status" value="1"/>
</dbReference>
<dbReference type="Gene3D" id="3.20.20.70">
    <property type="entry name" value="Aldolase class I"/>
    <property type="match status" value="1"/>
</dbReference>
<dbReference type="SUPFAM" id="SSF51569">
    <property type="entry name" value="Aldolase"/>
    <property type="match status" value="1"/>
</dbReference>